<dbReference type="EMBL" id="BGZJ01000001">
    <property type="protein sequence ID" value="GBO94227.1"/>
    <property type="molecule type" value="Genomic_DNA"/>
</dbReference>
<proteinExistence type="predicted"/>
<feature type="domain" description="Fe/B12 periplasmic-binding" evidence="1">
    <location>
        <begin position="49"/>
        <end position="327"/>
    </location>
</feature>
<dbReference type="AlphaFoldDB" id="A0A388SD28"/>
<dbReference type="PANTHER" id="PTHR30535">
    <property type="entry name" value="VITAMIN B12-BINDING PROTEIN"/>
    <property type="match status" value="1"/>
</dbReference>
<evidence type="ECO:0000313" key="2">
    <source>
        <dbReference type="EMBL" id="GBO94227.1"/>
    </source>
</evidence>
<dbReference type="Proteomes" id="UP000266091">
    <property type="component" value="Unassembled WGS sequence"/>
</dbReference>
<reference evidence="2 3" key="1">
    <citation type="journal article" date="2018" name="Int. J. Syst. Evol. Microbiol.">
        <title>Mesosutterella multiformis gen. nov., sp. nov., a member of the family Sutterellaceae and Sutterella megalosphaeroides sp. nov., isolated from human faeces.</title>
        <authorList>
            <person name="Sakamoto M."/>
            <person name="Ikeyama N."/>
            <person name="Kunihiro T."/>
            <person name="Iino T."/>
            <person name="Yuki M."/>
            <person name="Ohkuma M."/>
        </authorList>
    </citation>
    <scope>NUCLEOTIDE SEQUENCE [LARGE SCALE GENOMIC DNA]</scope>
    <source>
        <strain evidence="2 3">4NBBH2</strain>
    </source>
</reference>
<gene>
    <name evidence="2" type="ORF">MESMUL_15810</name>
</gene>
<dbReference type="RefSeq" id="WP_200832716.1">
    <property type="nucleotide sequence ID" value="NZ_BGZJ01000001.1"/>
</dbReference>
<dbReference type="PROSITE" id="PS50983">
    <property type="entry name" value="FE_B12_PBP"/>
    <property type="match status" value="1"/>
</dbReference>
<dbReference type="Pfam" id="PF01497">
    <property type="entry name" value="Peripla_BP_2"/>
    <property type="match status" value="1"/>
</dbReference>
<dbReference type="InterPro" id="IPR002491">
    <property type="entry name" value="ABC_transptr_periplasmic_BD"/>
</dbReference>
<evidence type="ECO:0000313" key="3">
    <source>
        <dbReference type="Proteomes" id="UP000266091"/>
    </source>
</evidence>
<comment type="caution">
    <text evidence="2">The sequence shown here is derived from an EMBL/GenBank/DDBJ whole genome shotgun (WGS) entry which is preliminary data.</text>
</comment>
<keyword evidence="3" id="KW-1185">Reference proteome</keyword>
<dbReference type="Gene3D" id="3.40.50.1980">
    <property type="entry name" value="Nitrogenase molybdenum iron protein domain"/>
    <property type="match status" value="2"/>
</dbReference>
<dbReference type="InterPro" id="IPR006311">
    <property type="entry name" value="TAT_signal"/>
</dbReference>
<evidence type="ECO:0000259" key="1">
    <source>
        <dbReference type="PROSITE" id="PS50983"/>
    </source>
</evidence>
<dbReference type="PROSITE" id="PS51318">
    <property type="entry name" value="TAT"/>
    <property type="match status" value="1"/>
</dbReference>
<organism evidence="2 3">
    <name type="scientific">Mesosutterella multiformis</name>
    <dbReference type="NCBI Taxonomy" id="2259133"/>
    <lineage>
        <taxon>Bacteria</taxon>
        <taxon>Pseudomonadati</taxon>
        <taxon>Pseudomonadota</taxon>
        <taxon>Betaproteobacteria</taxon>
        <taxon>Burkholderiales</taxon>
        <taxon>Sutterellaceae</taxon>
        <taxon>Mesosutterella</taxon>
    </lineage>
</organism>
<dbReference type="InterPro" id="IPR050902">
    <property type="entry name" value="ABC_Transporter_SBP"/>
</dbReference>
<protein>
    <submittedName>
        <fullName evidence="2">ABC transporter substrate-binding protein</fullName>
    </submittedName>
</protein>
<accession>A0A401LM61</accession>
<accession>A0A388SD28</accession>
<sequence length="372" mass="41093">MLLMTRRDALKAGAAGLGVLAARGAAAEPTRVVTDHLGRRVTLPLRIDRAVVADIYPFASVAAIFLGGCGKLAGMSPVSMSAARHGILSRIYPDILKVRTDFMTGDTVNVEALLRLRPQVVFANASNPKTLAELEAAHIPVIAVSATKWNYSVIKTFDEWVMLLSQVFPEDGGAKAKAVHGYSASVVSRIRSRVSRIPQPKRPKTLFLFQYGKDRIVTSGSHFFGQYWCDAVGARNVASSIRAQNQNAVITMEQVYAWDPDLIFITNFTPAEPQDLYRNAYHDWKPVKAVREKQVFKMPLGTYRTFTPSADTPVTLLWLAKCAYPTLFSDINIEREAENYYSKLFGIHLSEAEIRSIFDPGRGAGTALKLAR</sequence>
<dbReference type="SUPFAM" id="SSF53807">
    <property type="entry name" value="Helical backbone' metal receptor"/>
    <property type="match status" value="1"/>
</dbReference>
<name>A0A388SD28_9BURK</name>
<dbReference type="PANTHER" id="PTHR30535:SF34">
    <property type="entry name" value="MOLYBDATE-BINDING PROTEIN MOLA"/>
    <property type="match status" value="1"/>
</dbReference>